<gene>
    <name evidence="1" type="ORF">IE077_004417</name>
</gene>
<reference evidence="1 2" key="1">
    <citation type="journal article" date="2020" name="bioRxiv">
        <title>Metabolic contributions of an alphaproteobacterial endosymbiont in the apicomplexan Cardiosporidium cionae.</title>
        <authorList>
            <person name="Hunter E.S."/>
            <person name="Paight C.J."/>
            <person name="Lane C.E."/>
        </authorList>
    </citation>
    <scope>NUCLEOTIDE SEQUENCE [LARGE SCALE GENOMIC DNA]</scope>
    <source>
        <strain evidence="1">ESH_2018</strain>
    </source>
</reference>
<evidence type="ECO:0000313" key="1">
    <source>
        <dbReference type="EMBL" id="KAF8820889.1"/>
    </source>
</evidence>
<sequence>MDGCKPIKATSNTMGGQAWPILQGRNARDATLEALKEETAKHLLNKHFKTIESIKKEQSKMFSSFEGFASTSAKTIEYFDWVKHTVETHTASLKSRYLEGLQMEVITKLPEGISTQDMKKIAETLPCVHRAFHDENKYGKQPESFLKSTGSFPFQYIPENEKQPLDASSTKNSWFSNSITKKFAVREPALLHFPIQSMEQTTNAKEIFQETASTLSHNIPTNRFYSNSAPFRQNTATPATHNVGRILETNQISRPTLTVGESIIEAFEKGIKNCEGLHCAETNPNDSLFQSQWNLRSDEQWSSFAEKAWQSWTGNTANNFAKMKNIYPPMMAFIFRVLVILSKFFAQSQYGVDPAFHLIEKIMQLHIS</sequence>
<dbReference type="Proteomes" id="UP000823046">
    <property type="component" value="Unassembled WGS sequence"/>
</dbReference>
<name>A0ABQ7JAD1_9APIC</name>
<accession>A0ABQ7JAD1</accession>
<comment type="caution">
    <text evidence="1">The sequence shown here is derived from an EMBL/GenBank/DDBJ whole genome shotgun (WGS) entry which is preliminary data.</text>
</comment>
<evidence type="ECO:0000313" key="2">
    <source>
        <dbReference type="Proteomes" id="UP000823046"/>
    </source>
</evidence>
<dbReference type="EMBL" id="JADAQX010000277">
    <property type="protein sequence ID" value="KAF8820889.1"/>
    <property type="molecule type" value="Genomic_DNA"/>
</dbReference>
<keyword evidence="2" id="KW-1185">Reference proteome</keyword>
<protein>
    <submittedName>
        <fullName evidence="1">Uncharacterized protein</fullName>
    </submittedName>
</protein>
<organism evidence="1 2">
    <name type="scientific">Cardiosporidium cionae</name>
    <dbReference type="NCBI Taxonomy" id="476202"/>
    <lineage>
        <taxon>Eukaryota</taxon>
        <taxon>Sar</taxon>
        <taxon>Alveolata</taxon>
        <taxon>Apicomplexa</taxon>
        <taxon>Aconoidasida</taxon>
        <taxon>Nephromycida</taxon>
        <taxon>Cardiosporidium</taxon>
    </lineage>
</organism>
<proteinExistence type="predicted"/>